<evidence type="ECO:0000313" key="1">
    <source>
        <dbReference type="EMBL" id="AFL52419.1"/>
    </source>
</evidence>
<proteinExistence type="predicted"/>
<dbReference type="EMBL" id="CP003563">
    <property type="protein sequence ID" value="AFL52419.1"/>
    <property type="molecule type" value="Genomic_DNA"/>
</dbReference>
<dbReference type="Gene3D" id="2.30.110.10">
    <property type="entry name" value="Electron Transport, Fmn-binding Protein, Chain A"/>
    <property type="match status" value="1"/>
</dbReference>
<dbReference type="Pfam" id="PF12900">
    <property type="entry name" value="Pyridox_ox_2"/>
    <property type="match status" value="1"/>
</dbReference>
<name>I3X963_SINF2</name>
<dbReference type="InterPro" id="IPR024747">
    <property type="entry name" value="Pyridox_Oxase-rel"/>
</dbReference>
<dbReference type="SUPFAM" id="SSF50475">
    <property type="entry name" value="FMN-binding split barrel"/>
    <property type="match status" value="1"/>
</dbReference>
<dbReference type="HOGENOM" id="CLU_067890_3_0_5"/>
<dbReference type="InterPro" id="IPR012349">
    <property type="entry name" value="Split_barrel_FMN-bd"/>
</dbReference>
<evidence type="ECO:0000313" key="2">
    <source>
        <dbReference type="Proteomes" id="UP000006180"/>
    </source>
</evidence>
<protein>
    <recommendedName>
        <fullName evidence="3">Pyridoxine oxidase protein</fullName>
    </recommendedName>
</protein>
<sequence length="154" mass="17329">MFVKEMSRQECYEVVASGDLARLACCKNDQPYIVPITYALAGTHLYCFSMPGQKIDWMRANPKVCLQIDEFSGKCKWRSVVLTGQFRELPPAGGRYSERLDAWSLLEKRVNWWEPGGLKPVPQQISGASAHIYFSVDIDEMSGRQTSEVEAGSS</sequence>
<evidence type="ECO:0008006" key="3">
    <source>
        <dbReference type="Google" id="ProtNLM"/>
    </source>
</evidence>
<dbReference type="RefSeq" id="WP_014764554.1">
    <property type="nucleotide sequence ID" value="NC_018000.1"/>
</dbReference>
<dbReference type="PATRIC" id="fig|1185652.3.peg.4023"/>
<dbReference type="AlphaFoldDB" id="I3X963"/>
<dbReference type="Proteomes" id="UP000006180">
    <property type="component" value="Chromosome"/>
</dbReference>
<dbReference type="eggNOG" id="COG3467">
    <property type="taxonomic scope" value="Bacteria"/>
</dbReference>
<reference evidence="1 2" key="1">
    <citation type="journal article" date="2012" name="J. Bacteriol.">
        <title>Complete genome sequence of the broad-host-range strain Sinorhizobium fredii USDA257.</title>
        <authorList>
            <person name="Schuldes J."/>
            <person name="Rodriguez Orbegoso M."/>
            <person name="Schmeisser C."/>
            <person name="Krishnan H.B."/>
            <person name="Daniel R."/>
            <person name="Streit W.R."/>
        </authorList>
    </citation>
    <scope>NUCLEOTIDE SEQUENCE [LARGE SCALE GENOMIC DNA]</scope>
    <source>
        <strain evidence="1 2">USDA 257</strain>
    </source>
</reference>
<accession>I3X963</accession>
<dbReference type="STRING" id="1185652.USDA257_c38740"/>
<organism evidence="1 2">
    <name type="scientific">Sinorhizobium fredii (strain USDA 257)</name>
    <dbReference type="NCBI Taxonomy" id="1185652"/>
    <lineage>
        <taxon>Bacteria</taxon>
        <taxon>Pseudomonadati</taxon>
        <taxon>Pseudomonadota</taxon>
        <taxon>Alphaproteobacteria</taxon>
        <taxon>Hyphomicrobiales</taxon>
        <taxon>Rhizobiaceae</taxon>
        <taxon>Sinorhizobium/Ensifer group</taxon>
        <taxon>Sinorhizobium</taxon>
    </lineage>
</organism>
<dbReference type="KEGG" id="sfd:USDA257_c38740"/>
<gene>
    <name evidence="1" type="ORF">USDA257_c38740</name>
</gene>